<organism evidence="3">
    <name type="scientific">Petromyces alliaceus</name>
    <name type="common">Aspergillus alliaceus</name>
    <dbReference type="NCBI Taxonomy" id="209559"/>
    <lineage>
        <taxon>Eukaryota</taxon>
        <taxon>Fungi</taxon>
        <taxon>Dikarya</taxon>
        <taxon>Ascomycota</taxon>
        <taxon>Pezizomycotina</taxon>
        <taxon>Eurotiomycetes</taxon>
        <taxon>Eurotiomycetidae</taxon>
        <taxon>Eurotiales</taxon>
        <taxon>Aspergillaceae</taxon>
        <taxon>Aspergillus</taxon>
        <taxon>Aspergillus subgen. Circumdati</taxon>
    </lineage>
</organism>
<protein>
    <submittedName>
        <fullName evidence="3">Uncharacterized protein</fullName>
    </submittedName>
</protein>
<keyword evidence="2" id="KW-1133">Transmembrane helix</keyword>
<keyword evidence="2" id="KW-0472">Membrane</keyword>
<dbReference type="Proteomes" id="UP000326877">
    <property type="component" value="Unassembled WGS sequence"/>
</dbReference>
<evidence type="ECO:0000256" key="1">
    <source>
        <dbReference type="SAM" id="MobiDB-lite"/>
    </source>
</evidence>
<evidence type="ECO:0000313" key="3">
    <source>
        <dbReference type="EMBL" id="KAE8386251.1"/>
    </source>
</evidence>
<gene>
    <name evidence="3" type="ORF">BDV23DRAFT_7071</name>
</gene>
<accession>A0A5N7BWN6</accession>
<evidence type="ECO:0000256" key="2">
    <source>
        <dbReference type="SAM" id="Phobius"/>
    </source>
</evidence>
<proteinExistence type="predicted"/>
<feature type="transmembrane region" description="Helical" evidence="2">
    <location>
        <begin position="81"/>
        <end position="102"/>
    </location>
</feature>
<dbReference type="EMBL" id="ML735315">
    <property type="protein sequence ID" value="KAE8386251.1"/>
    <property type="molecule type" value="Genomic_DNA"/>
</dbReference>
<dbReference type="AlphaFoldDB" id="A0A5N7BWN6"/>
<sequence>MYREDDQTGRDGAGEGGKERGEESRIWDYRSWVLGGSFQRPGELYSVSERGGVGFSVDYEYSGRSFSLYLVTFFSPDRLRLWAMIAVMLTNQSIITALLGCLAKSYFYRDVECRS</sequence>
<feature type="region of interest" description="Disordered" evidence="1">
    <location>
        <begin position="1"/>
        <end position="23"/>
    </location>
</feature>
<keyword evidence="2" id="KW-0812">Transmembrane</keyword>
<name>A0A5N7BWN6_PETAA</name>
<reference evidence="3" key="1">
    <citation type="submission" date="2019-04" db="EMBL/GenBank/DDBJ databases">
        <title>Friends and foes A comparative genomics studyof 23 Aspergillus species from section Flavi.</title>
        <authorList>
            <consortium name="DOE Joint Genome Institute"/>
            <person name="Kjaerbolling I."/>
            <person name="Vesth T."/>
            <person name="Frisvad J.C."/>
            <person name="Nybo J.L."/>
            <person name="Theobald S."/>
            <person name="Kildgaard S."/>
            <person name="Isbrandt T."/>
            <person name="Kuo A."/>
            <person name="Sato A."/>
            <person name="Lyhne E.K."/>
            <person name="Kogle M.E."/>
            <person name="Wiebenga A."/>
            <person name="Kun R.S."/>
            <person name="Lubbers R.J."/>
            <person name="Makela M.R."/>
            <person name="Barry K."/>
            <person name="Chovatia M."/>
            <person name="Clum A."/>
            <person name="Daum C."/>
            <person name="Haridas S."/>
            <person name="He G."/>
            <person name="LaButti K."/>
            <person name="Lipzen A."/>
            <person name="Mondo S."/>
            <person name="Riley R."/>
            <person name="Salamov A."/>
            <person name="Simmons B.A."/>
            <person name="Magnuson J.K."/>
            <person name="Henrissat B."/>
            <person name="Mortensen U.H."/>
            <person name="Larsen T.O."/>
            <person name="Devries R.P."/>
            <person name="Grigoriev I.V."/>
            <person name="Machida M."/>
            <person name="Baker S.E."/>
            <person name="Andersen M.R."/>
        </authorList>
    </citation>
    <scope>NUCLEOTIDE SEQUENCE [LARGE SCALE GENOMIC DNA]</scope>
    <source>
        <strain evidence="3">IBT 14317</strain>
    </source>
</reference>